<evidence type="ECO:0008006" key="4">
    <source>
        <dbReference type="Google" id="ProtNLM"/>
    </source>
</evidence>
<gene>
    <name evidence="2" type="ORF">HF999_03965</name>
</gene>
<comment type="caution">
    <text evidence="2">The sequence shown here is derived from an EMBL/GenBank/DDBJ whole genome shotgun (WGS) entry which is preliminary data.</text>
</comment>
<evidence type="ECO:0000313" key="2">
    <source>
        <dbReference type="EMBL" id="NKY17530.1"/>
    </source>
</evidence>
<dbReference type="Proteomes" id="UP000582646">
    <property type="component" value="Unassembled WGS sequence"/>
</dbReference>
<protein>
    <recommendedName>
        <fullName evidence="4">Mu-like prophage I protein</fullName>
    </recommendedName>
</protein>
<feature type="compositionally biased region" description="Low complexity" evidence="1">
    <location>
        <begin position="1"/>
        <end position="20"/>
    </location>
</feature>
<evidence type="ECO:0000313" key="3">
    <source>
        <dbReference type="Proteomes" id="UP000582646"/>
    </source>
</evidence>
<dbReference type="Pfam" id="PF10123">
    <property type="entry name" value="Mu-like_Pro"/>
    <property type="match status" value="1"/>
</dbReference>
<organism evidence="2 3">
    <name type="scientific">Tsukamurella spumae</name>
    <dbReference type="NCBI Taxonomy" id="44753"/>
    <lineage>
        <taxon>Bacteria</taxon>
        <taxon>Bacillati</taxon>
        <taxon>Actinomycetota</taxon>
        <taxon>Actinomycetes</taxon>
        <taxon>Mycobacteriales</taxon>
        <taxon>Tsukamurellaceae</taxon>
        <taxon>Tsukamurella</taxon>
    </lineage>
</organism>
<dbReference type="InterPro" id="IPR012106">
    <property type="entry name" value="Phage_Mu_Gp1"/>
</dbReference>
<dbReference type="AlphaFoldDB" id="A0A846X0P4"/>
<proteinExistence type="predicted"/>
<dbReference type="EMBL" id="JAAXOQ010000003">
    <property type="protein sequence ID" value="NKY17530.1"/>
    <property type="molecule type" value="Genomic_DNA"/>
</dbReference>
<name>A0A846X0P4_9ACTN</name>
<dbReference type="RefSeq" id="WP_168544615.1">
    <property type="nucleotide sequence ID" value="NZ_BAAAKS010000002.1"/>
</dbReference>
<accession>A0A846X0P4</accession>
<evidence type="ECO:0000256" key="1">
    <source>
        <dbReference type="SAM" id="MobiDB-lite"/>
    </source>
</evidence>
<feature type="region of interest" description="Disordered" evidence="1">
    <location>
        <begin position="1"/>
        <end position="27"/>
    </location>
</feature>
<reference evidence="2 3" key="1">
    <citation type="submission" date="2020-04" db="EMBL/GenBank/DDBJ databases">
        <title>MicrobeNet Type strains.</title>
        <authorList>
            <person name="Nicholson A.C."/>
        </authorList>
    </citation>
    <scope>NUCLEOTIDE SEQUENCE [LARGE SCALE GENOMIC DNA]</scope>
    <source>
        <strain evidence="2 3">DSM 44113</strain>
    </source>
</reference>
<keyword evidence="3" id="KW-1185">Reference proteome</keyword>
<sequence length="176" mass="18128">MPTKDTAPADPTVDPAATPEPVEPPEITPEQWGALLAALGLPPEATPDEVIAAVTDLATNEAATVGKPSAIAAAAGRIGMQVIDRDSLTALKAQAAEGAQIKASAAKAEVEAAVDDAVRQGKITRGRRGHWITLCTADPAMKQVLASIPRETAVPMSEIGHSVDTDNEDGTPGWVR</sequence>